<evidence type="ECO:0000256" key="2">
    <source>
        <dbReference type="ARBA" id="ARBA00022448"/>
    </source>
</evidence>
<evidence type="ECO:0000313" key="8">
    <source>
        <dbReference type="Proteomes" id="UP000054248"/>
    </source>
</evidence>
<sequence length="860" mass="94851">MSAIARIAANLGDNDLSGSSVRLAETKDFGTRSLILIKYRHELLPHRWKILATIPLHILPSELTGILSTFDYASEKEKLPETTLWRDELEWVETSDAAPILQSATLPLVAPSQEETEAPSVLQAVEFSMWYVERIRRIDSELGLVDVALAWVQHGASQGIPGLDESGEDLSLLSRLVYETSGAPNSRKATQSRWNLSKWQQTDAKTIMQSYLAHSTPETIAADIRRLVLPYLYVLEVKQERTGKPDPTIPTRYLYGYILSSPLPVVAAIFEASKPILPASQRLIKKNDDMSRLALACLYGSDELHEWGTMTRIFESLPGEQSSPTSDDETAEEAADMTLRAMADFVTPSATRGKATPEELLLFFKPLPIQSLSRALDILDIHLESGEILDRWDVSAPLRWFLQSTDNANQQKSWAIRMARRNTASSGDEQEDDDEWVDLMNDMVRLAGGKGGLLKGAFGLLTTDEVKRIFFEGLLSLGKFQLAKRLLNPRKGSAPLSDQTIEEICVSMSREFYDNASSGNFHIGEMKHAYDCLSVANPTPTILAEKEFIEATSKICSYGVQSRPGVPLAPIEIRLVKDRLSLVARVLSSTENVYKHEEVVLDIVRKLGFRNDVAAEVKALAMLADAATQAEDFVKAAELSERMVRTTRLLRETVLRPTTSDEALPNEEEVQKAQDAVEVCWHTCFQLGRQPEFPDIKKKLALLGFAMQLCPAENVLDVLAVWRRVENEAIDERGPRTGPNGRRRHAERTKPLSRTGGLSALSAAAGRLPSLSAHLLSMPNTPALPIGSADAAAMASRTFNRMAGVAANLPFSLGGRSASRSRDEGRDSPRPASEIGSEVSHHARAALARGVGWLIGADED</sequence>
<dbReference type="Pfam" id="PF08314">
    <property type="entry name" value="Sec39"/>
    <property type="match status" value="1"/>
</dbReference>
<dbReference type="OrthoDB" id="27490at2759"/>
<accession>A0A0C3Q711</accession>
<evidence type="ECO:0000256" key="5">
    <source>
        <dbReference type="SAM" id="MobiDB-lite"/>
    </source>
</evidence>
<dbReference type="GO" id="GO:0015031">
    <property type="term" value="P:protein transport"/>
    <property type="evidence" value="ECO:0007669"/>
    <property type="project" value="UniProtKB-KW"/>
</dbReference>
<feature type="compositionally biased region" description="Basic and acidic residues" evidence="5">
    <location>
        <begin position="820"/>
        <end position="829"/>
    </location>
</feature>
<dbReference type="HOGENOM" id="CLU_004262_0_0_1"/>
<gene>
    <name evidence="7" type="ORF">M407DRAFT_16145</name>
</gene>
<evidence type="ECO:0000313" key="7">
    <source>
        <dbReference type="EMBL" id="KIO19214.1"/>
    </source>
</evidence>
<feature type="domain" description="Sec39" evidence="6">
    <location>
        <begin position="22"/>
        <end position="728"/>
    </location>
</feature>
<reference evidence="8" key="2">
    <citation type="submission" date="2015-01" db="EMBL/GenBank/DDBJ databases">
        <title>Evolutionary Origins and Diversification of the Mycorrhizal Mutualists.</title>
        <authorList>
            <consortium name="DOE Joint Genome Institute"/>
            <consortium name="Mycorrhizal Genomics Consortium"/>
            <person name="Kohler A."/>
            <person name="Kuo A."/>
            <person name="Nagy L.G."/>
            <person name="Floudas D."/>
            <person name="Copeland A."/>
            <person name="Barry K.W."/>
            <person name="Cichocki N."/>
            <person name="Veneault-Fourrey C."/>
            <person name="LaButti K."/>
            <person name="Lindquist E.A."/>
            <person name="Lipzen A."/>
            <person name="Lundell T."/>
            <person name="Morin E."/>
            <person name="Murat C."/>
            <person name="Riley R."/>
            <person name="Ohm R."/>
            <person name="Sun H."/>
            <person name="Tunlid A."/>
            <person name="Henrissat B."/>
            <person name="Grigoriev I.V."/>
            <person name="Hibbett D.S."/>
            <person name="Martin F."/>
        </authorList>
    </citation>
    <scope>NUCLEOTIDE SEQUENCE [LARGE SCALE GENOMIC DNA]</scope>
    <source>
        <strain evidence="8">MUT 4182</strain>
    </source>
</reference>
<reference evidence="7 8" key="1">
    <citation type="submission" date="2014-04" db="EMBL/GenBank/DDBJ databases">
        <authorList>
            <consortium name="DOE Joint Genome Institute"/>
            <person name="Kuo A."/>
            <person name="Girlanda M."/>
            <person name="Perotto S."/>
            <person name="Kohler A."/>
            <person name="Nagy L.G."/>
            <person name="Floudas D."/>
            <person name="Copeland A."/>
            <person name="Barry K.W."/>
            <person name="Cichocki N."/>
            <person name="Veneault-Fourrey C."/>
            <person name="LaButti K."/>
            <person name="Lindquist E.A."/>
            <person name="Lipzen A."/>
            <person name="Lundell T."/>
            <person name="Morin E."/>
            <person name="Murat C."/>
            <person name="Sun H."/>
            <person name="Tunlid A."/>
            <person name="Henrissat B."/>
            <person name="Grigoriev I.V."/>
            <person name="Hibbett D.S."/>
            <person name="Martin F."/>
            <person name="Nordberg H.P."/>
            <person name="Cantor M.N."/>
            <person name="Hua S.X."/>
        </authorList>
    </citation>
    <scope>NUCLEOTIDE SEQUENCE [LARGE SCALE GENOMIC DNA]</scope>
    <source>
        <strain evidence="7 8">MUT 4182</strain>
    </source>
</reference>
<evidence type="ECO:0000256" key="1">
    <source>
        <dbReference type="ARBA" id="ARBA00004240"/>
    </source>
</evidence>
<feature type="region of interest" description="Disordered" evidence="5">
    <location>
        <begin position="731"/>
        <end position="758"/>
    </location>
</feature>
<keyword evidence="2" id="KW-0813">Transport</keyword>
<dbReference type="InterPro" id="IPR013244">
    <property type="entry name" value="Sec39_domain"/>
</dbReference>
<dbReference type="EMBL" id="KN823234">
    <property type="protein sequence ID" value="KIO19214.1"/>
    <property type="molecule type" value="Genomic_DNA"/>
</dbReference>
<evidence type="ECO:0000259" key="6">
    <source>
        <dbReference type="Pfam" id="PF08314"/>
    </source>
</evidence>
<keyword evidence="4" id="KW-0653">Protein transport</keyword>
<dbReference type="PANTHER" id="PTHR15922">
    <property type="entry name" value="NEUROBLASTOMA-AMPLIFIED SEQUENCE"/>
    <property type="match status" value="1"/>
</dbReference>
<evidence type="ECO:0000256" key="3">
    <source>
        <dbReference type="ARBA" id="ARBA00022824"/>
    </source>
</evidence>
<dbReference type="PANTHER" id="PTHR15922:SF2">
    <property type="entry name" value="NBAS SUBUNIT OF NRZ TETHERING COMPLEX"/>
    <property type="match status" value="1"/>
</dbReference>
<name>A0A0C3Q711_9AGAM</name>
<dbReference type="Proteomes" id="UP000054248">
    <property type="component" value="Unassembled WGS sequence"/>
</dbReference>
<proteinExistence type="predicted"/>
<organism evidence="7 8">
    <name type="scientific">Tulasnella calospora MUT 4182</name>
    <dbReference type="NCBI Taxonomy" id="1051891"/>
    <lineage>
        <taxon>Eukaryota</taxon>
        <taxon>Fungi</taxon>
        <taxon>Dikarya</taxon>
        <taxon>Basidiomycota</taxon>
        <taxon>Agaricomycotina</taxon>
        <taxon>Agaricomycetes</taxon>
        <taxon>Cantharellales</taxon>
        <taxon>Tulasnellaceae</taxon>
        <taxon>Tulasnella</taxon>
    </lineage>
</organism>
<keyword evidence="8" id="KW-1185">Reference proteome</keyword>
<feature type="region of interest" description="Disordered" evidence="5">
    <location>
        <begin position="813"/>
        <end position="841"/>
    </location>
</feature>
<dbReference type="GO" id="GO:0000149">
    <property type="term" value="F:SNARE binding"/>
    <property type="evidence" value="ECO:0007669"/>
    <property type="project" value="TreeGrafter"/>
</dbReference>
<protein>
    <recommendedName>
        <fullName evidence="6">Sec39 domain-containing protein</fullName>
    </recommendedName>
</protein>
<dbReference type="STRING" id="1051891.A0A0C3Q711"/>
<comment type="subcellular location">
    <subcellularLocation>
        <location evidence="1">Endoplasmic reticulum</location>
    </subcellularLocation>
</comment>
<keyword evidence="3" id="KW-0256">Endoplasmic reticulum</keyword>
<evidence type="ECO:0000256" key="4">
    <source>
        <dbReference type="ARBA" id="ARBA00022927"/>
    </source>
</evidence>
<dbReference type="GO" id="GO:0070939">
    <property type="term" value="C:Dsl1/NZR complex"/>
    <property type="evidence" value="ECO:0007669"/>
    <property type="project" value="TreeGrafter"/>
</dbReference>
<dbReference type="GO" id="GO:0006890">
    <property type="term" value="P:retrograde vesicle-mediated transport, Golgi to endoplasmic reticulum"/>
    <property type="evidence" value="ECO:0007669"/>
    <property type="project" value="InterPro"/>
</dbReference>
<dbReference type="AlphaFoldDB" id="A0A0C3Q711"/>